<name>A0A7W1WU98_9BACL</name>
<dbReference type="Proteomes" id="UP000535491">
    <property type="component" value="Unassembled WGS sequence"/>
</dbReference>
<accession>A0A7W1WU98</accession>
<evidence type="ECO:0000313" key="2">
    <source>
        <dbReference type="Proteomes" id="UP000535491"/>
    </source>
</evidence>
<sequence>MNQYLKTIDKMDRVLKSLVERPELAKNINRKKFRAYKQELLPICNQLKQIDPQVGELMDQFDPERFRRNMYYFKARVMIDKIETILGN</sequence>
<reference evidence="1 2" key="1">
    <citation type="submission" date="2020-07" db="EMBL/GenBank/DDBJ databases">
        <authorList>
            <person name="Feng H."/>
        </authorList>
    </citation>
    <scope>NUCLEOTIDE SEQUENCE [LARGE SCALE GENOMIC DNA]</scope>
    <source>
        <strain evidence="2">s-10</strain>
    </source>
</reference>
<organism evidence="1 2">
    <name type="scientific">Paenactinomyces guangxiensis</name>
    <dbReference type="NCBI Taxonomy" id="1490290"/>
    <lineage>
        <taxon>Bacteria</taxon>
        <taxon>Bacillati</taxon>
        <taxon>Bacillota</taxon>
        <taxon>Bacilli</taxon>
        <taxon>Bacillales</taxon>
        <taxon>Thermoactinomycetaceae</taxon>
        <taxon>Paenactinomyces</taxon>
    </lineage>
</organism>
<dbReference type="AlphaFoldDB" id="A0A7W1WU98"/>
<proteinExistence type="predicted"/>
<protein>
    <submittedName>
        <fullName evidence="1">Uncharacterized protein</fullName>
    </submittedName>
</protein>
<dbReference type="EMBL" id="JACEIQ010000024">
    <property type="protein sequence ID" value="MBA4496108.1"/>
    <property type="molecule type" value="Genomic_DNA"/>
</dbReference>
<comment type="caution">
    <text evidence="1">The sequence shown here is derived from an EMBL/GenBank/DDBJ whole genome shotgun (WGS) entry which is preliminary data.</text>
</comment>
<gene>
    <name evidence="1" type="ORF">H1191_17670</name>
</gene>
<dbReference type="RefSeq" id="WP_181754226.1">
    <property type="nucleotide sequence ID" value="NZ_JACEIQ010000024.1"/>
</dbReference>
<evidence type="ECO:0000313" key="1">
    <source>
        <dbReference type="EMBL" id="MBA4496108.1"/>
    </source>
</evidence>
<keyword evidence="2" id="KW-1185">Reference proteome</keyword>